<keyword evidence="7" id="KW-1185">Reference proteome</keyword>
<name>U2TWM2_9ACTN</name>
<accession>U2TWM2</accession>
<reference evidence="6 7" key="1">
    <citation type="submission" date="2013-08" db="EMBL/GenBank/DDBJ databases">
        <authorList>
            <person name="Durkin A.S."/>
            <person name="Haft D.R."/>
            <person name="McCorrison J."/>
            <person name="Torralba M."/>
            <person name="Gillis M."/>
            <person name="Haft D.H."/>
            <person name="Methe B."/>
            <person name="Sutton G."/>
            <person name="Nelson K.E."/>
        </authorList>
    </citation>
    <scope>NUCLEOTIDE SEQUENCE [LARGE SCALE GENOMIC DNA]</scope>
    <source>
        <strain evidence="6 7">F0195</strain>
    </source>
</reference>
<dbReference type="InterPro" id="IPR042099">
    <property type="entry name" value="ANL_N_sf"/>
</dbReference>
<evidence type="ECO:0000256" key="3">
    <source>
        <dbReference type="ARBA" id="ARBA00022840"/>
    </source>
</evidence>
<evidence type="ECO:0000256" key="1">
    <source>
        <dbReference type="ARBA" id="ARBA00022598"/>
    </source>
</evidence>
<dbReference type="GO" id="GO:0043041">
    <property type="term" value="P:amino acid activation for nonribosomal peptide biosynthetic process"/>
    <property type="evidence" value="ECO:0007669"/>
    <property type="project" value="TreeGrafter"/>
</dbReference>
<dbReference type="AlphaFoldDB" id="U2TWM2"/>
<feature type="domain" description="AMP-dependent synthetase/ligase" evidence="4">
    <location>
        <begin position="17"/>
        <end position="373"/>
    </location>
</feature>
<keyword evidence="2" id="KW-0547">Nucleotide-binding</keyword>
<dbReference type="EMBL" id="AWEZ01000006">
    <property type="protein sequence ID" value="ERL10695.1"/>
    <property type="molecule type" value="Genomic_DNA"/>
</dbReference>
<keyword evidence="1 6" id="KW-0436">Ligase</keyword>
<dbReference type="InterPro" id="IPR010071">
    <property type="entry name" value="AA_adenyl_dom"/>
</dbReference>
<protein>
    <submittedName>
        <fullName evidence="6">Putative D-alanine--poly(Phosphoribitol) ligase subunit 1</fullName>
    </submittedName>
</protein>
<dbReference type="eggNOG" id="COG1020">
    <property type="taxonomic scope" value="Bacteria"/>
</dbReference>
<dbReference type="PROSITE" id="PS00455">
    <property type="entry name" value="AMP_BINDING"/>
    <property type="match status" value="1"/>
</dbReference>
<evidence type="ECO:0000313" key="7">
    <source>
        <dbReference type="Proteomes" id="UP000016638"/>
    </source>
</evidence>
<keyword evidence="3" id="KW-0067">ATP-binding</keyword>
<dbReference type="InterPro" id="IPR000873">
    <property type="entry name" value="AMP-dep_synth/lig_dom"/>
</dbReference>
<dbReference type="SUPFAM" id="SSF56801">
    <property type="entry name" value="Acetyl-CoA synthetase-like"/>
    <property type="match status" value="1"/>
</dbReference>
<dbReference type="CDD" id="cd05945">
    <property type="entry name" value="DltA"/>
    <property type="match status" value="1"/>
</dbReference>
<dbReference type="NCBIfam" id="TIGR01733">
    <property type="entry name" value="AA-adenyl-dom"/>
    <property type="match status" value="1"/>
</dbReference>
<dbReference type="GO" id="GO:0044550">
    <property type="term" value="P:secondary metabolite biosynthetic process"/>
    <property type="evidence" value="ECO:0007669"/>
    <property type="project" value="TreeGrafter"/>
</dbReference>
<dbReference type="Pfam" id="PF00501">
    <property type="entry name" value="AMP-binding"/>
    <property type="match status" value="1"/>
</dbReference>
<evidence type="ECO:0000313" key="6">
    <source>
        <dbReference type="EMBL" id="ERL10695.1"/>
    </source>
</evidence>
<gene>
    <name evidence="6" type="ORF">HMPREF1316_1058</name>
</gene>
<evidence type="ECO:0000256" key="2">
    <source>
        <dbReference type="ARBA" id="ARBA00022741"/>
    </source>
</evidence>
<dbReference type="RefSeq" id="WP_021725019.1">
    <property type="nucleotide sequence ID" value="NZ_AWEZ01000006.1"/>
</dbReference>
<dbReference type="GO" id="GO:0016874">
    <property type="term" value="F:ligase activity"/>
    <property type="evidence" value="ECO:0007669"/>
    <property type="project" value="UniProtKB-KW"/>
</dbReference>
<dbReference type="PANTHER" id="PTHR45527">
    <property type="entry name" value="NONRIBOSOMAL PEPTIDE SYNTHETASE"/>
    <property type="match status" value="1"/>
</dbReference>
<dbReference type="InterPro" id="IPR045851">
    <property type="entry name" value="AMP-bd_C_sf"/>
</dbReference>
<evidence type="ECO:0000259" key="5">
    <source>
        <dbReference type="Pfam" id="PF13193"/>
    </source>
</evidence>
<dbReference type="InterPro" id="IPR044507">
    <property type="entry name" value="DltA-like"/>
</dbReference>
<dbReference type="GO" id="GO:0031177">
    <property type="term" value="F:phosphopantetheine binding"/>
    <property type="evidence" value="ECO:0007669"/>
    <property type="project" value="TreeGrafter"/>
</dbReference>
<dbReference type="GO" id="GO:0005524">
    <property type="term" value="F:ATP binding"/>
    <property type="evidence" value="ECO:0007669"/>
    <property type="project" value="UniProtKB-KW"/>
</dbReference>
<organism evidence="6 7">
    <name type="scientific">Olsenella profusa F0195</name>
    <dbReference type="NCBI Taxonomy" id="1125712"/>
    <lineage>
        <taxon>Bacteria</taxon>
        <taxon>Bacillati</taxon>
        <taxon>Actinomycetota</taxon>
        <taxon>Coriobacteriia</taxon>
        <taxon>Coriobacteriales</taxon>
        <taxon>Atopobiaceae</taxon>
        <taxon>Olsenella</taxon>
    </lineage>
</organism>
<feature type="domain" description="AMP-binding enzyme C-terminal" evidence="5">
    <location>
        <begin position="432"/>
        <end position="520"/>
    </location>
</feature>
<sequence length="531" mass="57366">MSADPATHANELLARVRATAEATPNATAYRAACRPEVTYGQLWADACKVARALRERTGGRAPVIVYCDKSALAVASFLGCLLSGHAFVPVDCELPTMRVHDIASQIERPTLLACVDVPSKLSAELSGSTLIDARAAAHAPWEAPVPPEGRWVRGEDTNYIIFTSGSTGRPKGIEVSAANVQHFMHWLRTFPVVRDGHRVFLDQAHYSFDLSEYELVGALSTGGCLHAVSDHMSGDYRALFADLAASDVEVWVSTPSFADFCLVDRTFDEHLLPKLRLFLFCGEELRHATAAKLRQRFPHAIVANTYGPTESTVAVTYAEIDDVALMGAESLPVGHAREGTELRILDQATGAPLAPGATGEIVIIGDTVAKGYYGNPEKTAEAFFDARCGDGTPVRGYHTGDVGHLDENGTLFCEGRMDSLVKLNGFRIELGEIEGCLEQMEGVSQAVVVPTRRSGRVYGLRAYVVLDQGHPCPRGKEAAPTAITDFARAVKRYLGQHLPGYMVPRTVRVLDQLPLTANGKVDRAALAARKG</sequence>
<dbReference type="InterPro" id="IPR020845">
    <property type="entry name" value="AMP-binding_CS"/>
</dbReference>
<dbReference type="Gene3D" id="3.30.300.30">
    <property type="match status" value="1"/>
</dbReference>
<dbReference type="STRING" id="1125712.HMPREF1316_1058"/>
<dbReference type="InterPro" id="IPR025110">
    <property type="entry name" value="AMP-bd_C"/>
</dbReference>
<dbReference type="PANTHER" id="PTHR45527:SF1">
    <property type="entry name" value="FATTY ACID SYNTHASE"/>
    <property type="match status" value="1"/>
</dbReference>
<dbReference type="GO" id="GO:0005737">
    <property type="term" value="C:cytoplasm"/>
    <property type="evidence" value="ECO:0007669"/>
    <property type="project" value="TreeGrafter"/>
</dbReference>
<dbReference type="NCBIfam" id="NF003417">
    <property type="entry name" value="PRK04813.1"/>
    <property type="match status" value="1"/>
</dbReference>
<evidence type="ECO:0000259" key="4">
    <source>
        <dbReference type="Pfam" id="PF00501"/>
    </source>
</evidence>
<dbReference type="Gene3D" id="3.40.50.12780">
    <property type="entry name" value="N-terminal domain of ligase-like"/>
    <property type="match status" value="1"/>
</dbReference>
<proteinExistence type="predicted"/>
<comment type="caution">
    <text evidence="6">The sequence shown here is derived from an EMBL/GenBank/DDBJ whole genome shotgun (WGS) entry which is preliminary data.</text>
</comment>
<dbReference type="Pfam" id="PF13193">
    <property type="entry name" value="AMP-binding_C"/>
    <property type="match status" value="1"/>
</dbReference>
<dbReference type="PATRIC" id="fig|1125712.3.peg.109"/>
<dbReference type="Proteomes" id="UP000016638">
    <property type="component" value="Unassembled WGS sequence"/>
</dbReference>